<organism evidence="1">
    <name type="scientific">Tetraselmis sp. GSL018</name>
    <dbReference type="NCBI Taxonomy" id="582737"/>
    <lineage>
        <taxon>Eukaryota</taxon>
        <taxon>Viridiplantae</taxon>
        <taxon>Chlorophyta</taxon>
        <taxon>core chlorophytes</taxon>
        <taxon>Chlorodendrophyceae</taxon>
        <taxon>Chlorodendrales</taxon>
        <taxon>Chlorodendraceae</taxon>
        <taxon>Tetraselmis</taxon>
    </lineage>
</organism>
<gene>
    <name evidence="1" type="ORF">TSPGSL018_23513</name>
</gene>
<feature type="non-terminal residue" evidence="1">
    <location>
        <position position="1"/>
    </location>
</feature>
<proteinExistence type="predicted"/>
<evidence type="ECO:0000313" key="1">
    <source>
        <dbReference type="EMBL" id="JAC75292.1"/>
    </source>
</evidence>
<sequence length="49" mass="5860">RLEPLLARCALYHFRTRVGNYKEYSNNPAMMMSKNNTLKVRTAINRYRP</sequence>
<reference evidence="1" key="1">
    <citation type="submission" date="2014-05" db="EMBL/GenBank/DDBJ databases">
        <title>The transcriptome of the halophilic microalga Tetraselmis sp. GSL018 isolated from the Great Salt Lake, Utah.</title>
        <authorList>
            <person name="Jinkerson R.E."/>
            <person name="D'Adamo S."/>
            <person name="Posewitz M.C."/>
        </authorList>
    </citation>
    <scope>NUCLEOTIDE SEQUENCE</scope>
    <source>
        <strain evidence="1">GSL018</strain>
    </source>
</reference>
<protein>
    <submittedName>
        <fullName evidence="1">Uncharacterized protein</fullName>
    </submittedName>
</protein>
<dbReference type="EMBL" id="GBEZ01010378">
    <property type="protein sequence ID" value="JAC75292.1"/>
    <property type="molecule type" value="Transcribed_RNA"/>
</dbReference>
<name>A0A061RQX7_9CHLO</name>
<accession>A0A061RQX7</accession>
<dbReference type="AlphaFoldDB" id="A0A061RQX7"/>